<protein>
    <submittedName>
        <fullName evidence="2">TATA element modulatory factor, putative</fullName>
    </submittedName>
</protein>
<evidence type="ECO:0000256" key="1">
    <source>
        <dbReference type="SAM" id="Coils"/>
    </source>
</evidence>
<feature type="coiled-coil region" evidence="1">
    <location>
        <begin position="60"/>
        <end position="87"/>
    </location>
</feature>
<reference evidence="2" key="1">
    <citation type="submission" date="2019-12" db="EMBL/GenBank/DDBJ databases">
        <title>Genome sequence of Babesia ovis.</title>
        <authorList>
            <person name="Yamagishi J."/>
            <person name="Sevinc F."/>
            <person name="Xuan X."/>
        </authorList>
    </citation>
    <scope>NUCLEOTIDE SEQUENCE</scope>
    <source>
        <strain evidence="2">Selcuk</strain>
    </source>
</reference>
<gene>
    <name evidence="2" type="ORF">BaOVIS_022330</name>
</gene>
<feature type="coiled-coil region" evidence="1">
    <location>
        <begin position="116"/>
        <end position="274"/>
    </location>
</feature>
<comment type="caution">
    <text evidence="2">The sequence shown here is derived from an EMBL/GenBank/DDBJ whole genome shotgun (WGS) entry which is preliminary data.</text>
</comment>
<sequence>MERSESLDSSSMLYKVMVNRKIVDKVQMNMHSNPTNVQGTVTEATCLNEAVYECNHIEEIETLTKENKTLEQKYKETFEALDKVRQTALETSERALSREFRIAYLEKALHGCEVSLTEANEQLKEREKNINQMKRDVAKELGVLQSQVERLNTLVMEKDRRILDLANDLARCRKELTELTQRKSDLLKQLKDMCEKLNTVVWETNQREKMLNNLESELKKREMERQAAFLSEVTRSKRLLVSIKVKENMLNKVISNKNQKIAALEQQTQHLIAKISRINGVFHDIDFDSELGVSGCTPAAICGEQGNVECSITSPCNMQLLQGQAKVIL</sequence>
<accession>A0A9W5TAX8</accession>
<keyword evidence="1" id="KW-0175">Coiled coil</keyword>
<dbReference type="Proteomes" id="UP001057455">
    <property type="component" value="Unassembled WGS sequence"/>
</dbReference>
<evidence type="ECO:0000313" key="3">
    <source>
        <dbReference type="Proteomes" id="UP001057455"/>
    </source>
</evidence>
<evidence type="ECO:0000313" key="2">
    <source>
        <dbReference type="EMBL" id="GFE54829.1"/>
    </source>
</evidence>
<proteinExistence type="predicted"/>
<dbReference type="OrthoDB" id="360985at2759"/>
<dbReference type="AlphaFoldDB" id="A0A9W5TAX8"/>
<keyword evidence="3" id="KW-1185">Reference proteome</keyword>
<organism evidence="2 3">
    <name type="scientific">Babesia ovis</name>
    <dbReference type="NCBI Taxonomy" id="5869"/>
    <lineage>
        <taxon>Eukaryota</taxon>
        <taxon>Sar</taxon>
        <taxon>Alveolata</taxon>
        <taxon>Apicomplexa</taxon>
        <taxon>Aconoidasida</taxon>
        <taxon>Piroplasmida</taxon>
        <taxon>Babesiidae</taxon>
        <taxon>Babesia</taxon>
    </lineage>
</organism>
<name>A0A9W5TAX8_BABOV</name>
<dbReference type="Gene3D" id="1.10.287.1490">
    <property type="match status" value="1"/>
</dbReference>
<dbReference type="EMBL" id="BLIY01000017">
    <property type="protein sequence ID" value="GFE54829.1"/>
    <property type="molecule type" value="Genomic_DNA"/>
</dbReference>